<reference evidence="1 2" key="1">
    <citation type="journal article" date="2015" name="J. Biotechnol.">
        <title>Complete genome sequence of Paenibacillus beijingensis 7188(T) (=DSM 24997(T)), a novel rhizobacterium from jujube garden soil.</title>
        <authorList>
            <person name="Kwak Y."/>
            <person name="Shin J.H."/>
        </authorList>
    </citation>
    <scope>NUCLEOTIDE SEQUENCE [LARGE SCALE GENOMIC DNA]</scope>
    <source>
        <strain evidence="1 2">DSM 24997</strain>
    </source>
</reference>
<keyword evidence="2" id="KW-1185">Reference proteome</keyword>
<dbReference type="KEGG" id="pbj:VN24_02340"/>
<proteinExistence type="predicted"/>
<evidence type="ECO:0000313" key="2">
    <source>
        <dbReference type="Proteomes" id="UP000032633"/>
    </source>
</evidence>
<gene>
    <name evidence="1" type="ORF">VN24_02340</name>
</gene>
<evidence type="ECO:0000313" key="1">
    <source>
        <dbReference type="EMBL" id="AJY77440.1"/>
    </source>
</evidence>
<dbReference type="HOGENOM" id="CLU_2303150_0_0_9"/>
<sequence length="101" mass="10971">MDTFVLLSLEIGHADWRRSLHFATAELVLLTEMGSRLWYIDVNGISEKDLLSYFSSSEDIKVELTATTAGGRVVSGTGFFHPNTVLPAAAIRGDGELKGIS</sequence>
<dbReference type="STRING" id="1126833.VN24_02340"/>
<dbReference type="AlphaFoldDB" id="A0A0D5NQI3"/>
<dbReference type="EMBL" id="CP011058">
    <property type="protein sequence ID" value="AJY77440.1"/>
    <property type="molecule type" value="Genomic_DNA"/>
</dbReference>
<dbReference type="Proteomes" id="UP000032633">
    <property type="component" value="Chromosome"/>
</dbReference>
<name>A0A0D5NQI3_9BACL</name>
<protein>
    <submittedName>
        <fullName evidence="1">Uncharacterized protein</fullName>
    </submittedName>
</protein>
<accession>A0A0D5NQI3</accession>
<dbReference type="OrthoDB" id="2678890at2"/>
<dbReference type="RefSeq" id="WP_045672884.1">
    <property type="nucleotide sequence ID" value="NZ_CP011058.1"/>
</dbReference>
<reference evidence="2" key="2">
    <citation type="submission" date="2015-03" db="EMBL/GenBank/DDBJ databases">
        <title>Genome sequence of Paenibacillus beijingensis strain DSM 24997T.</title>
        <authorList>
            <person name="Kwak Y."/>
            <person name="Shin J.-H."/>
        </authorList>
    </citation>
    <scope>NUCLEOTIDE SEQUENCE [LARGE SCALE GENOMIC DNA]</scope>
    <source>
        <strain evidence="2">DSM 24997</strain>
    </source>
</reference>
<organism evidence="1 2">
    <name type="scientific">Paenibacillus beijingensis</name>
    <dbReference type="NCBI Taxonomy" id="1126833"/>
    <lineage>
        <taxon>Bacteria</taxon>
        <taxon>Bacillati</taxon>
        <taxon>Bacillota</taxon>
        <taxon>Bacilli</taxon>
        <taxon>Bacillales</taxon>
        <taxon>Paenibacillaceae</taxon>
        <taxon>Paenibacillus</taxon>
    </lineage>
</organism>
<dbReference type="PATRIC" id="fig|1126833.4.peg.514"/>